<protein>
    <submittedName>
        <fullName evidence="1">Glycosyltransferase</fullName>
    </submittedName>
</protein>
<dbReference type="EMBL" id="CP046566">
    <property type="protein sequence ID" value="QGW27910.1"/>
    <property type="molecule type" value="Genomic_DNA"/>
</dbReference>
<dbReference type="Pfam" id="PF13692">
    <property type="entry name" value="Glyco_trans_1_4"/>
    <property type="match status" value="1"/>
</dbReference>
<dbReference type="SUPFAM" id="SSF53756">
    <property type="entry name" value="UDP-Glycosyltransferase/glycogen phosphorylase"/>
    <property type="match status" value="1"/>
</dbReference>
<dbReference type="Gene3D" id="3.40.50.2000">
    <property type="entry name" value="Glycogen Phosphorylase B"/>
    <property type="match status" value="1"/>
</dbReference>
<dbReference type="AlphaFoldDB" id="A0A6I6GCD9"/>
<gene>
    <name evidence="1" type="ORF">GLV81_07175</name>
</gene>
<evidence type="ECO:0000313" key="1">
    <source>
        <dbReference type="EMBL" id="QGW27910.1"/>
    </source>
</evidence>
<name>A0A6I6GCD9_9BACT</name>
<evidence type="ECO:0000313" key="2">
    <source>
        <dbReference type="Proteomes" id="UP000426027"/>
    </source>
</evidence>
<keyword evidence="2" id="KW-1185">Reference proteome</keyword>
<sequence length="393" mass="44881">MLAEKHLHIVCLDVPYPVDYGGVFDLFYKIKALSEAGVKIHLHCFEYGRGQQPVLNQYCEEVHYYERVTPLKSLATSVPYIVASRANDALLKRLKQDDYPVLMEGMHCTYFAYNGDLPANRCFVRLHNVEYEYYRQLSETSGSMFKKLFFKRESALLKKYEAAMAGKATFWTVTEKDLEVFNRELGYNNVDFLPLYLPEFAPEWYGSHGSFCLYHGNLSVPENEYAATWLLEEIFSKLEIPFVVAGKNPSAKLEKLAHSFPHTCIVANPEQTEMEELIKKAQVNILPSFNSTGIKLKLINALYFGRHCVVNEAGVEGSGLNSCCLIANSTISMKDAIAKAFDQPYHLHNFEDRMQVMQSLFNNERNARQMIRWIFEQEPTVPGKVAASLKLSA</sequence>
<proteinExistence type="predicted"/>
<dbReference type="Proteomes" id="UP000426027">
    <property type="component" value="Chromosome"/>
</dbReference>
<dbReference type="GO" id="GO:0016740">
    <property type="term" value="F:transferase activity"/>
    <property type="evidence" value="ECO:0007669"/>
    <property type="project" value="UniProtKB-KW"/>
</dbReference>
<reference evidence="1 2" key="1">
    <citation type="submission" date="2019-11" db="EMBL/GenBank/DDBJ databases">
        <authorList>
            <person name="Im W.T."/>
        </authorList>
    </citation>
    <scope>NUCLEOTIDE SEQUENCE [LARGE SCALE GENOMIC DNA]</scope>
    <source>
        <strain evidence="1 2">SB-02</strain>
    </source>
</reference>
<accession>A0A6I6GCD9</accession>
<dbReference type="KEGG" id="fls:GLV81_07175"/>
<organism evidence="1 2">
    <name type="scientific">Phnomibacter ginsenosidimutans</name>
    <dbReference type="NCBI Taxonomy" id="2676868"/>
    <lineage>
        <taxon>Bacteria</taxon>
        <taxon>Pseudomonadati</taxon>
        <taxon>Bacteroidota</taxon>
        <taxon>Chitinophagia</taxon>
        <taxon>Chitinophagales</taxon>
        <taxon>Chitinophagaceae</taxon>
        <taxon>Phnomibacter</taxon>
    </lineage>
</organism>
<keyword evidence="1" id="KW-0808">Transferase</keyword>
<dbReference type="RefSeq" id="WP_157478123.1">
    <property type="nucleotide sequence ID" value="NZ_CP046566.1"/>
</dbReference>